<evidence type="ECO:0000256" key="2">
    <source>
        <dbReference type="ARBA" id="ARBA00022679"/>
    </source>
</evidence>
<feature type="binding site" evidence="4">
    <location>
        <begin position="12"/>
        <end position="14"/>
    </location>
    <ligand>
        <name>N(1)-(5-phospho-beta-D-ribosyl)glycinamide</name>
        <dbReference type="ChEBI" id="CHEBI:143788"/>
    </ligand>
</feature>
<feature type="active site" description="Proton donor" evidence="4">
    <location>
        <position position="109"/>
    </location>
</feature>
<evidence type="ECO:0000256" key="4">
    <source>
        <dbReference type="HAMAP-Rule" id="MF_01930"/>
    </source>
</evidence>
<feature type="binding site" evidence="4">
    <location>
        <position position="65"/>
    </location>
    <ligand>
        <name>(6R)-10-formyltetrahydrofolate</name>
        <dbReference type="ChEBI" id="CHEBI:195366"/>
    </ligand>
</feature>
<gene>
    <name evidence="4" type="primary">purN</name>
    <name evidence="6" type="ORF">D1Y85_01645</name>
</gene>
<dbReference type="Pfam" id="PF00551">
    <property type="entry name" value="Formyl_trans_N"/>
    <property type="match status" value="1"/>
</dbReference>
<evidence type="ECO:0000256" key="3">
    <source>
        <dbReference type="ARBA" id="ARBA00022755"/>
    </source>
</evidence>
<dbReference type="Gene3D" id="3.40.50.170">
    <property type="entry name" value="Formyl transferase, N-terminal domain"/>
    <property type="match status" value="1"/>
</dbReference>
<feature type="site" description="Raises pKa of active site His" evidence="4">
    <location>
        <position position="145"/>
    </location>
</feature>
<dbReference type="HAMAP" id="MF_01930">
    <property type="entry name" value="PurN"/>
    <property type="match status" value="1"/>
</dbReference>
<dbReference type="OrthoDB" id="9806170at2"/>
<dbReference type="NCBIfam" id="TIGR00639">
    <property type="entry name" value="PurN"/>
    <property type="match status" value="1"/>
</dbReference>
<protein>
    <recommendedName>
        <fullName evidence="4">Phosphoribosylglycinamide formyltransferase</fullName>
        <ecNumber evidence="4">2.1.2.2</ecNumber>
    </recommendedName>
    <alternativeName>
        <fullName evidence="4">5'-phosphoribosylglycinamide transformylase</fullName>
    </alternativeName>
    <alternativeName>
        <fullName evidence="4">GAR transformylase</fullName>
        <shortName evidence="4">GART</shortName>
    </alternativeName>
</protein>
<evidence type="ECO:0000256" key="1">
    <source>
        <dbReference type="ARBA" id="ARBA00005054"/>
    </source>
</evidence>
<dbReference type="GO" id="GO:0006189">
    <property type="term" value="P:'de novo' IMP biosynthetic process"/>
    <property type="evidence" value="ECO:0007669"/>
    <property type="project" value="UniProtKB-UniRule"/>
</dbReference>
<dbReference type="InterPro" id="IPR002376">
    <property type="entry name" value="Formyl_transf_N"/>
</dbReference>
<dbReference type="PANTHER" id="PTHR43369">
    <property type="entry name" value="PHOSPHORIBOSYLGLYCINAMIDE FORMYLTRANSFERASE"/>
    <property type="match status" value="1"/>
</dbReference>
<feature type="binding site" evidence="4">
    <location>
        <position position="107"/>
    </location>
    <ligand>
        <name>(6R)-10-formyltetrahydrofolate</name>
        <dbReference type="ChEBI" id="CHEBI:195366"/>
    </ligand>
</feature>
<dbReference type="AlphaFoldDB" id="A0A3N6N5H6"/>
<feature type="domain" description="Formyl transferase N-terminal" evidence="5">
    <location>
        <begin position="2"/>
        <end position="182"/>
    </location>
</feature>
<dbReference type="Proteomes" id="UP000272778">
    <property type="component" value="Unassembled WGS sequence"/>
</dbReference>
<reference evidence="6 7" key="1">
    <citation type="submission" date="2018-11" db="EMBL/GenBank/DDBJ databases">
        <title>Paraburkholderia sp. DHOA04, isolated from soil.</title>
        <authorList>
            <person name="Gao Z.-H."/>
            <person name="Qiu L.-H."/>
            <person name="Fu J.-C."/>
        </authorList>
    </citation>
    <scope>NUCLEOTIDE SEQUENCE [LARGE SCALE GENOMIC DNA]</scope>
    <source>
        <strain evidence="6 7">DHOA04</strain>
    </source>
</reference>
<name>A0A3N6N5H6_9BURK</name>
<comment type="caution">
    <text evidence="4">Lacks conserved residue(s) required for the propagation of feature annotation.</text>
</comment>
<keyword evidence="3 4" id="KW-0658">Purine biosynthesis</keyword>
<dbReference type="SUPFAM" id="SSF53328">
    <property type="entry name" value="Formyltransferase"/>
    <property type="match status" value="1"/>
</dbReference>
<organism evidence="6 7">
    <name type="scientific">Paraburkholderia dinghuensis</name>
    <dbReference type="NCBI Taxonomy" id="2305225"/>
    <lineage>
        <taxon>Bacteria</taxon>
        <taxon>Pseudomonadati</taxon>
        <taxon>Pseudomonadota</taxon>
        <taxon>Betaproteobacteria</taxon>
        <taxon>Burkholderiales</taxon>
        <taxon>Burkholderiaceae</taxon>
        <taxon>Paraburkholderia</taxon>
    </lineage>
</organism>
<evidence type="ECO:0000259" key="5">
    <source>
        <dbReference type="Pfam" id="PF00551"/>
    </source>
</evidence>
<comment type="caution">
    <text evidence="6">The sequence shown here is derived from an EMBL/GenBank/DDBJ whole genome shotgun (WGS) entry which is preliminary data.</text>
</comment>
<dbReference type="InterPro" id="IPR036477">
    <property type="entry name" value="Formyl_transf_N_sf"/>
</dbReference>
<comment type="catalytic activity">
    <reaction evidence="4">
        <text>N(1)-(5-phospho-beta-D-ribosyl)glycinamide + (6R)-10-formyltetrahydrofolate = N(2)-formyl-N(1)-(5-phospho-beta-D-ribosyl)glycinamide + (6S)-5,6,7,8-tetrahydrofolate + H(+)</text>
        <dbReference type="Rhea" id="RHEA:15053"/>
        <dbReference type="ChEBI" id="CHEBI:15378"/>
        <dbReference type="ChEBI" id="CHEBI:57453"/>
        <dbReference type="ChEBI" id="CHEBI:143788"/>
        <dbReference type="ChEBI" id="CHEBI:147286"/>
        <dbReference type="ChEBI" id="CHEBI:195366"/>
        <dbReference type="EC" id="2.1.2.2"/>
    </reaction>
</comment>
<proteinExistence type="inferred from homology"/>
<comment type="function">
    <text evidence="4">Catalyzes the transfer of a formyl group from 10-formyltetrahydrofolate to 5-phospho-ribosyl-glycinamide (GAR), producing 5-phospho-ribosyl-N-formylglycinamide (FGAR) and tetrahydrofolate.</text>
</comment>
<keyword evidence="2 4" id="KW-0808">Transferase</keyword>
<dbReference type="GO" id="GO:0004644">
    <property type="term" value="F:phosphoribosylglycinamide formyltransferase activity"/>
    <property type="evidence" value="ECO:0007669"/>
    <property type="project" value="UniProtKB-UniRule"/>
</dbReference>
<dbReference type="CDD" id="cd08645">
    <property type="entry name" value="FMT_core_GART"/>
    <property type="match status" value="1"/>
</dbReference>
<accession>A0A3N6N5H6</accession>
<dbReference type="RefSeq" id="WP_124149273.1">
    <property type="nucleotide sequence ID" value="NZ_RQIS01000001.1"/>
</dbReference>
<dbReference type="UniPathway" id="UPA00074">
    <property type="reaction ID" value="UER00126"/>
</dbReference>
<keyword evidence="7" id="KW-1185">Reference proteome</keyword>
<dbReference type="PANTHER" id="PTHR43369:SF2">
    <property type="entry name" value="PHOSPHORIBOSYLGLYCINAMIDE FORMYLTRANSFERASE"/>
    <property type="match status" value="1"/>
</dbReference>
<evidence type="ECO:0000313" key="6">
    <source>
        <dbReference type="EMBL" id="RQH09875.1"/>
    </source>
</evidence>
<dbReference type="InterPro" id="IPR004607">
    <property type="entry name" value="GART"/>
</dbReference>
<comment type="similarity">
    <text evidence="4">Belongs to the GART family.</text>
</comment>
<dbReference type="EMBL" id="RQIS01000001">
    <property type="protein sequence ID" value="RQH09875.1"/>
    <property type="molecule type" value="Genomic_DNA"/>
</dbReference>
<comment type="pathway">
    <text evidence="1 4">Purine metabolism; IMP biosynthesis via de novo pathway; N(2)-formyl-N(1)-(5-phospho-D-ribosyl)glycinamide from N(1)-(5-phospho-D-ribosyl)glycinamide (10-formyl THF route): step 1/1.</text>
</comment>
<sequence>MKNLVILISGRGSNMEAVVRACAHEAWPARIAAVIANRPDAAGLMFAASHGIATAVVDHRQYSDRAAFDAALAQVIDGYQPDLVVLAGFMRVLTDGFVAHYSGRMLNIHPSLLPSFPGLKTHQQALDAGCRVHGATVHFVTPTLDHGPIVLQSAVPVCAGDDAAALAARILKTEHVIYPRAVRWFVEGRLALDGERVTLTPPEPQWLFLDDTNANAKDNANAQAAGEGA</sequence>
<dbReference type="EC" id="2.1.2.2" evidence="4"/>
<dbReference type="GO" id="GO:0005829">
    <property type="term" value="C:cytosol"/>
    <property type="evidence" value="ECO:0007669"/>
    <property type="project" value="TreeGrafter"/>
</dbReference>
<evidence type="ECO:0000313" key="7">
    <source>
        <dbReference type="Proteomes" id="UP000272778"/>
    </source>
</evidence>